<evidence type="ECO:0000256" key="1">
    <source>
        <dbReference type="SAM" id="Coils"/>
    </source>
</evidence>
<feature type="coiled-coil region" evidence="1">
    <location>
        <begin position="63"/>
        <end position="90"/>
    </location>
</feature>
<evidence type="ECO:0000313" key="3">
    <source>
        <dbReference type="Proteomes" id="UP000254326"/>
    </source>
</evidence>
<dbReference type="AlphaFoldDB" id="A0A370UA38"/>
<dbReference type="OrthoDB" id="6107586at2"/>
<keyword evidence="3" id="KW-1185">Reference proteome</keyword>
<dbReference type="Proteomes" id="UP000254326">
    <property type="component" value="Unassembled WGS sequence"/>
</dbReference>
<keyword evidence="1" id="KW-0175">Coiled coil</keyword>
<comment type="caution">
    <text evidence="2">The sequence shown here is derived from an EMBL/GenBank/DDBJ whole genome shotgun (WGS) entry which is preliminary data.</text>
</comment>
<protein>
    <submittedName>
        <fullName evidence="2">Uncharacterized protein</fullName>
    </submittedName>
</protein>
<reference evidence="2 3" key="1">
    <citation type="submission" date="2018-06" db="EMBL/GenBank/DDBJ databases">
        <title>Marinomonas sp. YLB-05 draft genome sequence.</title>
        <authorList>
            <person name="Yu L."/>
            <person name="Tang X."/>
        </authorList>
    </citation>
    <scope>NUCLEOTIDE SEQUENCE [LARGE SCALE GENOMIC DNA]</scope>
    <source>
        <strain evidence="2 3">YLB-05</strain>
    </source>
</reference>
<dbReference type="EMBL" id="QKRA01000003">
    <property type="protein sequence ID" value="RDL44647.1"/>
    <property type="molecule type" value="Genomic_DNA"/>
</dbReference>
<name>A0A370UA38_9GAMM</name>
<evidence type="ECO:0000313" key="2">
    <source>
        <dbReference type="EMBL" id="RDL44647.1"/>
    </source>
</evidence>
<gene>
    <name evidence="2" type="ORF">DN730_09690</name>
</gene>
<accession>A0A370UA38</accession>
<organism evidence="2 3">
    <name type="scientific">Marinomonas piezotolerans</name>
    <dbReference type="NCBI Taxonomy" id="2213058"/>
    <lineage>
        <taxon>Bacteria</taxon>
        <taxon>Pseudomonadati</taxon>
        <taxon>Pseudomonadota</taxon>
        <taxon>Gammaproteobacteria</taxon>
        <taxon>Oceanospirillales</taxon>
        <taxon>Oceanospirillaceae</taxon>
        <taxon>Marinomonas</taxon>
    </lineage>
</organism>
<dbReference type="RefSeq" id="WP_115467910.1">
    <property type="nucleotide sequence ID" value="NZ_QKRA01000003.1"/>
</dbReference>
<sequence length="91" mass="10197">MSLERDLQLWQQTGNSTHARNIANQLAKVMDASEYKSIKKFDDVTVGHGSGADIKSGLLWAVIDMVEAKNRMLHDENKQLKAQLKTQTEAV</sequence>
<proteinExistence type="predicted"/>